<dbReference type="EMBL" id="JPKR02000001">
    <property type="protein sequence ID" value="KGD76722.1"/>
    <property type="molecule type" value="Genomic_DNA"/>
</dbReference>
<name>A0A095TJ21_9GAMM</name>
<dbReference type="Proteomes" id="UP000029577">
    <property type="component" value="Unassembled WGS sequence"/>
</dbReference>
<dbReference type="AlphaFoldDB" id="A0A095TJ21"/>
<dbReference type="eggNOG" id="ENOG5033GPE">
    <property type="taxonomic scope" value="Bacteria"/>
</dbReference>
<accession>A0A095TJ21</accession>
<reference evidence="1" key="1">
    <citation type="submission" date="2014-12" db="EMBL/GenBank/DDBJ databases">
        <title>The draft genome of the Tatumella morbirosei type strain, LMG23360T isolated from pineapple rot.</title>
        <authorList>
            <person name="Smits T.H."/>
            <person name="Palmer M."/>
            <person name="Venter S.N."/>
            <person name="Duffy B."/>
            <person name="Steenkamp E.T."/>
            <person name="Chan W.Y."/>
            <person name="Coutinho T.A."/>
            <person name="Coetzee M.P."/>
            <person name="De Maayer P."/>
        </authorList>
    </citation>
    <scope>NUCLEOTIDE SEQUENCE [LARGE SCALE GENOMIC DNA]</scope>
    <source>
        <strain evidence="1">LMG 23360</strain>
    </source>
</reference>
<gene>
    <name evidence="1" type="ORF">HA49_04335</name>
</gene>
<comment type="caution">
    <text evidence="1">The sequence shown here is derived from an EMBL/GenBank/DDBJ whole genome shotgun (WGS) entry which is preliminary data.</text>
</comment>
<organism evidence="1 2">
    <name type="scientific">Tatumella morbirosei</name>
    <dbReference type="NCBI Taxonomy" id="642227"/>
    <lineage>
        <taxon>Bacteria</taxon>
        <taxon>Pseudomonadati</taxon>
        <taxon>Pseudomonadota</taxon>
        <taxon>Gammaproteobacteria</taxon>
        <taxon>Enterobacterales</taxon>
        <taxon>Erwiniaceae</taxon>
        <taxon>Tatumella</taxon>
    </lineage>
</organism>
<proteinExistence type="predicted"/>
<keyword evidence="2" id="KW-1185">Reference proteome</keyword>
<protein>
    <submittedName>
        <fullName evidence="1">Uncharacterized protein</fullName>
    </submittedName>
</protein>
<evidence type="ECO:0000313" key="2">
    <source>
        <dbReference type="Proteomes" id="UP000029577"/>
    </source>
</evidence>
<evidence type="ECO:0000313" key="1">
    <source>
        <dbReference type="EMBL" id="KGD76722.1"/>
    </source>
</evidence>
<sequence>MAAGISYPLLTEPEPMKKLRILSAAAIVFALAGCNSEPSETEITQAVQKNIDQANAQVQKMAGSAIQTDGFMTKLHSLRKISCDQTGKGEQYNCKVEVDITAPFVGERKTVSQISLVKDNDGWDVVQ</sequence>